<gene>
    <name evidence="9" type="ORF">N7509_005267</name>
</gene>
<comment type="similarity">
    <text evidence="3 8">Belongs to the FPP/GGPP synthase family.</text>
</comment>
<dbReference type="GO" id="GO:0004659">
    <property type="term" value="F:prenyltransferase activity"/>
    <property type="evidence" value="ECO:0007669"/>
    <property type="project" value="InterPro"/>
</dbReference>
<dbReference type="CDD" id="cd00685">
    <property type="entry name" value="Trans_IPPS_HT"/>
    <property type="match status" value="1"/>
</dbReference>
<dbReference type="RefSeq" id="XP_056489206.1">
    <property type="nucleotide sequence ID" value="XM_056629904.1"/>
</dbReference>
<dbReference type="Pfam" id="PF00348">
    <property type="entry name" value="polyprenyl_synt"/>
    <property type="match status" value="1"/>
</dbReference>
<comment type="caution">
    <text evidence="9">The sequence shown here is derived from an EMBL/GenBank/DDBJ whole genome shotgun (WGS) entry which is preliminary data.</text>
</comment>
<proteinExistence type="inferred from homology"/>
<dbReference type="EMBL" id="JAPZBU010000006">
    <property type="protein sequence ID" value="KAJ5397154.1"/>
    <property type="molecule type" value="Genomic_DNA"/>
</dbReference>
<dbReference type="GO" id="GO:0046872">
    <property type="term" value="F:metal ion binding"/>
    <property type="evidence" value="ECO:0007669"/>
    <property type="project" value="UniProtKB-KW"/>
</dbReference>
<comment type="pathway">
    <text evidence="2">Secondary metabolite biosynthesis.</text>
</comment>
<evidence type="ECO:0000256" key="7">
    <source>
        <dbReference type="ARBA" id="ARBA00023229"/>
    </source>
</evidence>
<dbReference type="GeneID" id="81368884"/>
<keyword evidence="7" id="KW-0414">Isoprene biosynthesis</keyword>
<sequence>MRARTVSAAGLIVTRTSTPTTVCSQCLRDDLLLSPFPVQSRKYHPTRRRDASPFGAAVSAAQTIFKGLPKAPPGISVDPLRIVGKELKFLSKNIRQLLGSGHPALDKVAKYYTHSEGKHMRPLLVLLMSQATAIDPRKLPADQATLSPLVSRSVESHQYNIAGDDNILPSQRRLAEITELIHTASLLHDDVIDNAVTRRANSSANTAFGNKMAVLAGDFLLGRASVALARLRDPEVTELMATVIANLVEGEFMQLKNTAQDESNPSYTDDTLNYYLQKTYLKTASLISKSCRSSAVLGRCAPEVVEASYAYGRNLGLAFQLVDDMLDYTVTEAEMGKPVGADLELGLATAPLLFAWKSNPELGPLVGRKFREEGDVQKARELVNQSNGVEQTRLLAQEYADKAVAAISDFPDGEAKSGLIDMCEKTMKRRK</sequence>
<dbReference type="OrthoDB" id="9927103at2759"/>
<evidence type="ECO:0000256" key="6">
    <source>
        <dbReference type="ARBA" id="ARBA00022842"/>
    </source>
</evidence>
<accession>A0A9W9W1Y0</accession>
<dbReference type="Gene3D" id="1.10.600.10">
    <property type="entry name" value="Farnesyl Diphosphate Synthase"/>
    <property type="match status" value="1"/>
</dbReference>
<protein>
    <submittedName>
        <fullName evidence="9">Uncharacterized protein</fullName>
    </submittedName>
</protein>
<evidence type="ECO:0000256" key="2">
    <source>
        <dbReference type="ARBA" id="ARBA00005179"/>
    </source>
</evidence>
<evidence type="ECO:0000256" key="4">
    <source>
        <dbReference type="ARBA" id="ARBA00022679"/>
    </source>
</evidence>
<dbReference type="GO" id="GO:0046165">
    <property type="term" value="P:alcohol biosynthetic process"/>
    <property type="evidence" value="ECO:0007669"/>
    <property type="project" value="UniProtKB-ARBA"/>
</dbReference>
<dbReference type="InterPro" id="IPR008949">
    <property type="entry name" value="Isoprenoid_synthase_dom_sf"/>
</dbReference>
<dbReference type="InterPro" id="IPR033749">
    <property type="entry name" value="Polyprenyl_synt_CS"/>
</dbReference>
<evidence type="ECO:0000256" key="5">
    <source>
        <dbReference type="ARBA" id="ARBA00022723"/>
    </source>
</evidence>
<dbReference type="GO" id="GO:1990234">
    <property type="term" value="C:transferase complex"/>
    <property type="evidence" value="ECO:0007669"/>
    <property type="project" value="TreeGrafter"/>
</dbReference>
<dbReference type="Proteomes" id="UP001147747">
    <property type="component" value="Unassembled WGS sequence"/>
</dbReference>
<keyword evidence="10" id="KW-1185">Reference proteome</keyword>
<reference evidence="9" key="2">
    <citation type="journal article" date="2023" name="IMA Fungus">
        <title>Comparative genomic study of the Penicillium genus elucidates a diverse pangenome and 15 lateral gene transfer events.</title>
        <authorList>
            <person name="Petersen C."/>
            <person name="Sorensen T."/>
            <person name="Nielsen M.R."/>
            <person name="Sondergaard T.E."/>
            <person name="Sorensen J.L."/>
            <person name="Fitzpatrick D.A."/>
            <person name="Frisvad J.C."/>
            <person name="Nielsen K.L."/>
        </authorList>
    </citation>
    <scope>NUCLEOTIDE SEQUENCE</scope>
    <source>
        <strain evidence="9">IBT 29677</strain>
    </source>
</reference>
<dbReference type="AlphaFoldDB" id="A0A9W9W1Y0"/>
<comment type="cofactor">
    <cofactor evidence="1">
        <name>Mg(2+)</name>
        <dbReference type="ChEBI" id="CHEBI:18420"/>
    </cofactor>
</comment>
<keyword evidence="5" id="KW-0479">Metal-binding</keyword>
<keyword evidence="4 8" id="KW-0808">Transferase</keyword>
<dbReference type="SFLD" id="SFLDS00005">
    <property type="entry name" value="Isoprenoid_Synthase_Type_I"/>
    <property type="match status" value="1"/>
</dbReference>
<evidence type="ECO:0000256" key="1">
    <source>
        <dbReference type="ARBA" id="ARBA00001946"/>
    </source>
</evidence>
<keyword evidence="6" id="KW-0460">Magnesium</keyword>
<dbReference type="GO" id="GO:0006744">
    <property type="term" value="P:ubiquinone biosynthetic process"/>
    <property type="evidence" value="ECO:0007669"/>
    <property type="project" value="TreeGrafter"/>
</dbReference>
<dbReference type="GO" id="GO:0008299">
    <property type="term" value="P:isoprenoid biosynthetic process"/>
    <property type="evidence" value="ECO:0007669"/>
    <property type="project" value="UniProtKB-KW"/>
</dbReference>
<reference evidence="9" key="1">
    <citation type="submission" date="2022-12" db="EMBL/GenBank/DDBJ databases">
        <authorList>
            <person name="Petersen C."/>
        </authorList>
    </citation>
    <scope>NUCLEOTIDE SEQUENCE</scope>
    <source>
        <strain evidence="9">IBT 29677</strain>
    </source>
</reference>
<evidence type="ECO:0000256" key="3">
    <source>
        <dbReference type="ARBA" id="ARBA00006706"/>
    </source>
</evidence>
<organism evidence="9 10">
    <name type="scientific">Penicillium cosmopolitanum</name>
    <dbReference type="NCBI Taxonomy" id="1131564"/>
    <lineage>
        <taxon>Eukaryota</taxon>
        <taxon>Fungi</taxon>
        <taxon>Dikarya</taxon>
        <taxon>Ascomycota</taxon>
        <taxon>Pezizomycotina</taxon>
        <taxon>Eurotiomycetes</taxon>
        <taxon>Eurotiomycetidae</taxon>
        <taxon>Eurotiales</taxon>
        <taxon>Aspergillaceae</taxon>
        <taxon>Penicillium</taxon>
    </lineage>
</organism>
<evidence type="ECO:0000313" key="10">
    <source>
        <dbReference type="Proteomes" id="UP001147747"/>
    </source>
</evidence>
<dbReference type="PANTHER" id="PTHR12001:SF69">
    <property type="entry name" value="ALL TRANS-POLYPRENYL-DIPHOSPHATE SYNTHASE PDSS1"/>
    <property type="match status" value="1"/>
</dbReference>
<evidence type="ECO:0000256" key="8">
    <source>
        <dbReference type="RuleBase" id="RU004466"/>
    </source>
</evidence>
<dbReference type="PROSITE" id="PS00444">
    <property type="entry name" value="POLYPRENYL_SYNTHASE_2"/>
    <property type="match status" value="1"/>
</dbReference>
<dbReference type="PANTHER" id="PTHR12001">
    <property type="entry name" value="GERANYLGERANYL PYROPHOSPHATE SYNTHASE"/>
    <property type="match status" value="1"/>
</dbReference>
<name>A0A9W9W1Y0_9EURO</name>
<dbReference type="SUPFAM" id="SSF48576">
    <property type="entry name" value="Terpenoid synthases"/>
    <property type="match status" value="1"/>
</dbReference>
<evidence type="ECO:0000313" key="9">
    <source>
        <dbReference type="EMBL" id="KAJ5397154.1"/>
    </source>
</evidence>
<dbReference type="InterPro" id="IPR000092">
    <property type="entry name" value="Polyprenyl_synt"/>
</dbReference>
<dbReference type="GO" id="GO:0043386">
    <property type="term" value="P:mycotoxin biosynthetic process"/>
    <property type="evidence" value="ECO:0007669"/>
    <property type="project" value="UniProtKB-ARBA"/>
</dbReference>